<feature type="transmembrane region" description="Helical" evidence="9">
    <location>
        <begin position="356"/>
        <end position="375"/>
    </location>
</feature>
<evidence type="ECO:0000256" key="8">
    <source>
        <dbReference type="RuleBase" id="RU362091"/>
    </source>
</evidence>
<feature type="transmembrane region" description="Helical" evidence="9">
    <location>
        <begin position="311"/>
        <end position="344"/>
    </location>
</feature>
<evidence type="ECO:0000313" key="11">
    <source>
        <dbReference type="Proteomes" id="UP001209713"/>
    </source>
</evidence>
<proteinExistence type="inferred from homology"/>
<comment type="similarity">
    <text evidence="2 8">Belongs to the sodium:solute symporter (SSF) (TC 2.A.21) family.</text>
</comment>
<feature type="transmembrane region" description="Helical" evidence="9">
    <location>
        <begin position="47"/>
        <end position="63"/>
    </location>
</feature>
<dbReference type="RefSeq" id="WP_263529872.1">
    <property type="nucleotide sequence ID" value="NZ_JAOVZB010000002.1"/>
</dbReference>
<feature type="transmembrane region" description="Helical" evidence="9">
    <location>
        <begin position="229"/>
        <end position="247"/>
    </location>
</feature>
<reference evidence="10 11" key="1">
    <citation type="submission" date="2022-10" db="EMBL/GenBank/DDBJ databases">
        <title>Marinomonas transparenta sp. nov. and Marinomonas sargassi sp. nov., isolated from marine alga (Sargassum natans (L.) Gaillon).</title>
        <authorList>
            <person name="Wang Y."/>
        </authorList>
    </citation>
    <scope>NUCLEOTIDE SEQUENCE [LARGE SCALE GENOMIC DNA]</scope>
    <source>
        <strain evidence="10 11">C2222</strain>
    </source>
</reference>
<dbReference type="InterPro" id="IPR050277">
    <property type="entry name" value="Sodium:Solute_Symporter"/>
</dbReference>
<evidence type="ECO:0000313" key="10">
    <source>
        <dbReference type="EMBL" id="MCV2402492.1"/>
    </source>
</evidence>
<feature type="transmembrane region" description="Helical" evidence="9">
    <location>
        <begin position="435"/>
        <end position="459"/>
    </location>
</feature>
<dbReference type="Pfam" id="PF00474">
    <property type="entry name" value="SSF"/>
    <property type="match status" value="1"/>
</dbReference>
<protein>
    <submittedName>
        <fullName evidence="10">Sodium:solute symporter</fullName>
    </submittedName>
</protein>
<dbReference type="PANTHER" id="PTHR48086">
    <property type="entry name" value="SODIUM/PROLINE SYMPORTER-RELATED"/>
    <property type="match status" value="1"/>
</dbReference>
<keyword evidence="4 9" id="KW-0812">Transmembrane</keyword>
<feature type="transmembrane region" description="Helical" evidence="9">
    <location>
        <begin position="120"/>
        <end position="147"/>
    </location>
</feature>
<comment type="subcellular location">
    <subcellularLocation>
        <location evidence="1">Membrane</location>
        <topology evidence="1">Multi-pass membrane protein</topology>
    </subcellularLocation>
</comment>
<organism evidence="10 11">
    <name type="scientific">Marinomonas sargassi</name>
    <dbReference type="NCBI Taxonomy" id="2984494"/>
    <lineage>
        <taxon>Bacteria</taxon>
        <taxon>Pseudomonadati</taxon>
        <taxon>Pseudomonadota</taxon>
        <taxon>Gammaproteobacteria</taxon>
        <taxon>Oceanospirillales</taxon>
        <taxon>Oceanospirillaceae</taxon>
        <taxon>Marinomonas</taxon>
    </lineage>
</organism>
<keyword evidence="11" id="KW-1185">Reference proteome</keyword>
<comment type="caution">
    <text evidence="10">The sequence shown here is derived from an EMBL/GenBank/DDBJ whole genome shotgun (WGS) entry which is preliminary data.</text>
</comment>
<feature type="transmembrane region" description="Helical" evidence="9">
    <location>
        <begin position="184"/>
        <end position="203"/>
    </location>
</feature>
<keyword evidence="6 9" id="KW-1133">Transmembrane helix</keyword>
<keyword evidence="7 9" id="KW-0472">Membrane</keyword>
<dbReference type="PROSITE" id="PS50283">
    <property type="entry name" value="NA_SOLUT_SYMP_3"/>
    <property type="match status" value="1"/>
</dbReference>
<evidence type="ECO:0000256" key="2">
    <source>
        <dbReference type="ARBA" id="ARBA00006434"/>
    </source>
</evidence>
<accession>A0ABT2YRG4</accession>
<evidence type="ECO:0000256" key="3">
    <source>
        <dbReference type="ARBA" id="ARBA00022448"/>
    </source>
</evidence>
<evidence type="ECO:0000256" key="7">
    <source>
        <dbReference type="ARBA" id="ARBA00023136"/>
    </source>
</evidence>
<feature type="transmembrane region" description="Helical" evidence="9">
    <location>
        <begin position="381"/>
        <end position="404"/>
    </location>
</feature>
<feature type="transmembrane region" description="Helical" evidence="9">
    <location>
        <begin position="411"/>
        <end position="429"/>
    </location>
</feature>
<dbReference type="Proteomes" id="UP001209713">
    <property type="component" value="Unassembled WGS sequence"/>
</dbReference>
<feature type="transmembrane region" description="Helical" evidence="9">
    <location>
        <begin position="69"/>
        <end position="90"/>
    </location>
</feature>
<dbReference type="InterPro" id="IPR038377">
    <property type="entry name" value="Na/Glc_symporter_sf"/>
</dbReference>
<keyword evidence="5" id="KW-0769">Symport</keyword>
<feature type="transmembrane region" description="Helical" evidence="9">
    <location>
        <begin position="153"/>
        <end position="172"/>
    </location>
</feature>
<evidence type="ECO:0000256" key="1">
    <source>
        <dbReference type="ARBA" id="ARBA00004141"/>
    </source>
</evidence>
<evidence type="ECO:0000256" key="4">
    <source>
        <dbReference type="ARBA" id="ARBA00022692"/>
    </source>
</evidence>
<sequence length="479" mass="52239">MINAQSAILWLGLFAALFAVAGLVFARRQQDGMEDFIVARNSQTSNATFLTLLATTMGTWVLFGPAEAATWGGIGAVLGYALGVLIPRLVMIPLGTRIRQIMPTGHTLTEFVYARYGRSVYVFVLFIMLFYLFISLTAGLTGIAQMVALLAPVPLWVTASIVMLSTLLYTLYGGLKVTIFTDRLQMIVILPFIMLILFLGWQATGGFTPAIEGLKEKAPQLLNPFDTNSLQTGVTFFLAVCLTGLFYQGTWQRIFAAKDDKVIRNGFILSGVVSFPIILALGLFGLAFVGLSLPGSGSTALFSVMLGDAPYWLLIGMIFFGLALIMSSADSTISGFHSLFIIDLNRIMPNLAENKLAKTSRWLIIVISVLALLVASKGYSILYLFLLADLLCCAAAFPVFFGFYNARYQSYQALLSIIGGLVAGFFYFPMPWEPIAFLFESFVLATLVPVAISLALLVLPSKKAFDFSNISQTVKKLSN</sequence>
<dbReference type="PANTHER" id="PTHR48086:SF10">
    <property type="entry name" value="AGR155CP"/>
    <property type="match status" value="1"/>
</dbReference>
<feature type="transmembrane region" description="Helical" evidence="9">
    <location>
        <begin position="6"/>
        <end position="26"/>
    </location>
</feature>
<dbReference type="Gene3D" id="1.20.1730.10">
    <property type="entry name" value="Sodium/glucose cotransporter"/>
    <property type="match status" value="1"/>
</dbReference>
<name>A0ABT2YRG4_9GAMM</name>
<evidence type="ECO:0000256" key="9">
    <source>
        <dbReference type="SAM" id="Phobius"/>
    </source>
</evidence>
<evidence type="ECO:0000256" key="5">
    <source>
        <dbReference type="ARBA" id="ARBA00022847"/>
    </source>
</evidence>
<dbReference type="EMBL" id="JAOVZB010000002">
    <property type="protein sequence ID" value="MCV2402492.1"/>
    <property type="molecule type" value="Genomic_DNA"/>
</dbReference>
<dbReference type="InterPro" id="IPR001734">
    <property type="entry name" value="Na/solute_symporter"/>
</dbReference>
<evidence type="ECO:0000256" key="6">
    <source>
        <dbReference type="ARBA" id="ARBA00022989"/>
    </source>
</evidence>
<keyword evidence="3" id="KW-0813">Transport</keyword>
<feature type="transmembrane region" description="Helical" evidence="9">
    <location>
        <begin position="267"/>
        <end position="291"/>
    </location>
</feature>
<gene>
    <name evidence="10" type="ORF">OFY17_06255</name>
</gene>